<sequence length="207" mass="20891">MRSTARQLLRLLPAVAIAAVAAGCAGTTAPSPTAFSPSPTTSSPSPTASEGPAAPAGKKIGACRTQDMSAVVAMQPSEGGSTSTAMVQLTNDGGSVCEVDGWASFSLVNALGEVVEVKTEKVEQPGAPTPTTLKAGSSAWAGIKWESCDKGSSDCPAGNSLQFSLEADTDGKPAELEGFPAPEKSNITMGSLRIGSLQPIRQGVVAW</sequence>
<accession>A0ABQ3ZGL5</accession>
<keyword evidence="5" id="KW-1185">Reference proteome</keyword>
<gene>
    <name evidence="4" type="ORF">Ahu01nite_007500</name>
</gene>
<comment type="caution">
    <text evidence="4">The sequence shown here is derived from an EMBL/GenBank/DDBJ whole genome shotgun (WGS) entry which is preliminary data.</text>
</comment>
<evidence type="ECO:0000313" key="4">
    <source>
        <dbReference type="EMBL" id="GIE17648.1"/>
    </source>
</evidence>
<organism evidence="4 5">
    <name type="scientific">Winogradskya humida</name>
    <dbReference type="NCBI Taxonomy" id="113566"/>
    <lineage>
        <taxon>Bacteria</taxon>
        <taxon>Bacillati</taxon>
        <taxon>Actinomycetota</taxon>
        <taxon>Actinomycetes</taxon>
        <taxon>Micromonosporales</taxon>
        <taxon>Micromonosporaceae</taxon>
        <taxon>Winogradskya</taxon>
    </lineage>
</organism>
<dbReference type="Proteomes" id="UP000603200">
    <property type="component" value="Unassembled WGS sequence"/>
</dbReference>
<proteinExistence type="predicted"/>
<feature type="region of interest" description="Disordered" evidence="1">
    <location>
        <begin position="28"/>
        <end position="59"/>
    </location>
</feature>
<feature type="chain" id="PRO_5046377755" description="DUF4232 domain-containing protein" evidence="2">
    <location>
        <begin position="19"/>
        <end position="207"/>
    </location>
</feature>
<reference evidence="4 5" key="1">
    <citation type="submission" date="2021-01" db="EMBL/GenBank/DDBJ databases">
        <title>Whole genome shotgun sequence of Actinoplanes humidus NBRC 14915.</title>
        <authorList>
            <person name="Komaki H."/>
            <person name="Tamura T."/>
        </authorList>
    </citation>
    <scope>NUCLEOTIDE SEQUENCE [LARGE SCALE GENOMIC DNA]</scope>
    <source>
        <strain evidence="4 5">NBRC 14915</strain>
    </source>
</reference>
<dbReference type="EMBL" id="BOMN01000010">
    <property type="protein sequence ID" value="GIE17648.1"/>
    <property type="molecule type" value="Genomic_DNA"/>
</dbReference>
<evidence type="ECO:0000256" key="1">
    <source>
        <dbReference type="SAM" id="MobiDB-lite"/>
    </source>
</evidence>
<protein>
    <recommendedName>
        <fullName evidence="3">DUF4232 domain-containing protein</fullName>
    </recommendedName>
</protein>
<dbReference type="Pfam" id="PF14016">
    <property type="entry name" value="DUF4232"/>
    <property type="match status" value="1"/>
</dbReference>
<dbReference type="InterPro" id="IPR025326">
    <property type="entry name" value="DUF4232"/>
</dbReference>
<evidence type="ECO:0000256" key="2">
    <source>
        <dbReference type="SAM" id="SignalP"/>
    </source>
</evidence>
<keyword evidence="2" id="KW-0732">Signal</keyword>
<dbReference type="PROSITE" id="PS51257">
    <property type="entry name" value="PROKAR_LIPOPROTEIN"/>
    <property type="match status" value="1"/>
</dbReference>
<feature type="domain" description="DUF4232" evidence="3">
    <location>
        <begin position="63"/>
        <end position="195"/>
    </location>
</feature>
<evidence type="ECO:0000313" key="5">
    <source>
        <dbReference type="Proteomes" id="UP000603200"/>
    </source>
</evidence>
<dbReference type="RefSeq" id="WP_203834919.1">
    <property type="nucleotide sequence ID" value="NZ_BAAATV010000001.1"/>
</dbReference>
<name>A0ABQ3ZGL5_9ACTN</name>
<evidence type="ECO:0000259" key="3">
    <source>
        <dbReference type="Pfam" id="PF14016"/>
    </source>
</evidence>
<feature type="signal peptide" evidence="2">
    <location>
        <begin position="1"/>
        <end position="18"/>
    </location>
</feature>